<evidence type="ECO:0000256" key="1">
    <source>
        <dbReference type="ARBA" id="ARBA00004952"/>
    </source>
</evidence>
<comment type="catalytic activity">
    <reaction evidence="8 9">
        <text>5-phospho-alpha-D-ribose 1-diphosphate + nicotinate + ATP + H2O = nicotinate beta-D-ribonucleotide + ADP + phosphate + diphosphate</text>
        <dbReference type="Rhea" id="RHEA:36163"/>
        <dbReference type="ChEBI" id="CHEBI:15377"/>
        <dbReference type="ChEBI" id="CHEBI:30616"/>
        <dbReference type="ChEBI" id="CHEBI:32544"/>
        <dbReference type="ChEBI" id="CHEBI:33019"/>
        <dbReference type="ChEBI" id="CHEBI:43474"/>
        <dbReference type="ChEBI" id="CHEBI:57502"/>
        <dbReference type="ChEBI" id="CHEBI:58017"/>
        <dbReference type="ChEBI" id="CHEBI:456216"/>
        <dbReference type="EC" id="6.3.4.21"/>
    </reaction>
</comment>
<dbReference type="NCBIfam" id="TIGR01513">
    <property type="entry name" value="NAPRTase_put"/>
    <property type="match status" value="1"/>
</dbReference>
<dbReference type="Gene3D" id="3.20.140.10">
    <property type="entry name" value="nicotinate phosphoribosyltransferase"/>
    <property type="match status" value="1"/>
</dbReference>
<evidence type="ECO:0000256" key="4">
    <source>
        <dbReference type="ARBA" id="ARBA00022553"/>
    </source>
</evidence>
<evidence type="ECO:0000256" key="5">
    <source>
        <dbReference type="ARBA" id="ARBA00022598"/>
    </source>
</evidence>
<dbReference type="NCBIfam" id="NF006695">
    <property type="entry name" value="PRK09243.1-2"/>
    <property type="match status" value="1"/>
</dbReference>
<dbReference type="InterPro" id="IPR036068">
    <property type="entry name" value="Nicotinate_pribotase-like_C"/>
</dbReference>
<dbReference type="PANTHER" id="PTHR11098:SF1">
    <property type="entry name" value="NICOTINATE PHOSPHORIBOSYLTRANSFERASE"/>
    <property type="match status" value="1"/>
</dbReference>
<dbReference type="Gene3D" id="3.20.20.70">
    <property type="entry name" value="Aldolase class I"/>
    <property type="match status" value="1"/>
</dbReference>
<evidence type="ECO:0000259" key="11">
    <source>
        <dbReference type="Pfam" id="PF17956"/>
    </source>
</evidence>
<dbReference type="InterPro" id="IPR040727">
    <property type="entry name" value="NAPRTase_N"/>
</dbReference>
<keyword evidence="4" id="KW-0597">Phosphoprotein</keyword>
<dbReference type="SUPFAM" id="SSF54675">
    <property type="entry name" value="Nicotinate/Quinolinate PRTase N-terminal domain-like"/>
    <property type="match status" value="1"/>
</dbReference>
<sequence length="504" mass="57375">MIKENILTEFAKVINSDRYQYTESDVFLMEGMENKEAVFDMYFRKTEDGGFAVVSGIQEVINLIKILNNTSEEEKKYYFSQIIEEEHLVSFLSKMTFTGDLYAMRDGEIVYPNEPVITIKAPLIQAKILETPILNIMNMQLAIATKASRITRAAHPIPVSSFGSRRAHGFDSAVAGTKASIIGGCVSHSNLVTEYKYNVPSVGTMSHSFIQTFGVGKEAEIKAFNAFIKHRQNRKQNSLILLIDTYNTIEIGILNAIKAFKENNIDDSYNGIYGVRIDSGDLAYLSKKCRTILDNAGLKKAKIFLTNSLNESLIKSLKEQEAAVDLFGVGDAIAVSKSNPCFGGVYKIVEIDKEPVIKLSEDVIKISNPGFKEVYRIFDHNHEAYADLITLVNNDEDKDTLLDREDLVIRDEKYEFKNSTLKKETYTFKKLTKTFVKNGIVNEKEYSILLDIFSSREYYLESLNDFSRERKRLENPHKYKVDLSKDLLKLKYSLIKKIKQEIKN</sequence>
<dbReference type="InterPro" id="IPR007229">
    <property type="entry name" value="Nic_PRibTrfase-Fam"/>
</dbReference>
<keyword evidence="12" id="KW-0328">Glycosyltransferase</keyword>
<comment type="pathway">
    <text evidence="1 9">Cofactor biosynthesis; NAD(+) biosynthesis; nicotinate D-ribonucleotide from nicotinate: step 1/1.</text>
</comment>
<dbReference type="UniPathway" id="UPA00253">
    <property type="reaction ID" value="UER00457"/>
</dbReference>
<dbReference type="GO" id="GO:0005829">
    <property type="term" value="C:cytosol"/>
    <property type="evidence" value="ECO:0007669"/>
    <property type="project" value="TreeGrafter"/>
</dbReference>
<dbReference type="Proteomes" id="UP000191153">
    <property type="component" value="Unassembled WGS sequence"/>
</dbReference>
<dbReference type="GO" id="GO:0034355">
    <property type="term" value="P:NAD+ biosynthetic process via the salvage pathway"/>
    <property type="evidence" value="ECO:0007669"/>
    <property type="project" value="TreeGrafter"/>
</dbReference>
<organism evidence="12 13">
    <name type="scientific">Cetobacterium ceti</name>
    <dbReference type="NCBI Taxonomy" id="180163"/>
    <lineage>
        <taxon>Bacteria</taxon>
        <taxon>Fusobacteriati</taxon>
        <taxon>Fusobacteriota</taxon>
        <taxon>Fusobacteriia</taxon>
        <taxon>Fusobacteriales</taxon>
        <taxon>Fusobacteriaceae</taxon>
        <taxon>Cetobacterium</taxon>
    </lineage>
</organism>
<dbReference type="GO" id="GO:0047280">
    <property type="term" value="F:nicotinamide phosphoribosyltransferase activity"/>
    <property type="evidence" value="ECO:0007669"/>
    <property type="project" value="UniProtKB-ARBA"/>
</dbReference>
<comment type="PTM">
    <text evidence="9">Transiently phosphorylated on a His residue during the reaction cycle. Phosphorylation strongly increases the affinity for substrates and increases the rate of nicotinate D-ribonucleotide production. Dephosphorylation regenerates the low-affinity form of the enzyme, leading to product release.</text>
</comment>
<accession>A0A1T4K1C2</accession>
<comment type="function">
    <text evidence="9">Catalyzes the first step in the biosynthesis of NAD from nicotinic acid, the ATP-dependent synthesis of beta-nicotinate D-ribonucleotide from nicotinate and 5-phospho-D-ribose 1-phosphate.</text>
</comment>
<dbReference type="RefSeq" id="WP_078692785.1">
    <property type="nucleotide sequence ID" value="NZ_FUWX01000004.1"/>
</dbReference>
<evidence type="ECO:0000313" key="12">
    <source>
        <dbReference type="EMBL" id="SJZ36169.1"/>
    </source>
</evidence>
<dbReference type="PANTHER" id="PTHR11098">
    <property type="entry name" value="NICOTINATE PHOSPHORIBOSYLTRANSFERASE"/>
    <property type="match status" value="1"/>
</dbReference>
<feature type="domain" description="Nicotinate phosphoribosyltransferase C-terminal" evidence="11">
    <location>
        <begin position="372"/>
        <end position="491"/>
    </location>
</feature>
<dbReference type="CDD" id="cd01570">
    <property type="entry name" value="NAPRTase_A"/>
    <property type="match status" value="1"/>
</dbReference>
<gene>
    <name evidence="12" type="ORF">SAMN02745174_00240</name>
</gene>
<dbReference type="PIRSF" id="PIRSF000484">
    <property type="entry name" value="NAPRT"/>
    <property type="match status" value="1"/>
</dbReference>
<evidence type="ECO:0000256" key="6">
    <source>
        <dbReference type="ARBA" id="ARBA00022642"/>
    </source>
</evidence>
<dbReference type="EC" id="6.3.4.21" evidence="3 9"/>
<evidence type="ECO:0000259" key="10">
    <source>
        <dbReference type="Pfam" id="PF17767"/>
    </source>
</evidence>
<evidence type="ECO:0000256" key="7">
    <source>
        <dbReference type="ARBA" id="ARBA00022679"/>
    </source>
</evidence>
<dbReference type="NCBIfam" id="NF009131">
    <property type="entry name" value="PRK12484.1"/>
    <property type="match status" value="1"/>
</dbReference>
<dbReference type="Pfam" id="PF17767">
    <property type="entry name" value="NAPRTase_N"/>
    <property type="match status" value="1"/>
</dbReference>
<dbReference type="GO" id="GO:0004516">
    <property type="term" value="F:nicotinate phosphoribosyltransferase activity"/>
    <property type="evidence" value="ECO:0007669"/>
    <property type="project" value="UniProtKB-UniRule"/>
</dbReference>
<dbReference type="AlphaFoldDB" id="A0A1T4K1C2"/>
<dbReference type="EMBL" id="FUWX01000004">
    <property type="protein sequence ID" value="SJZ36169.1"/>
    <property type="molecule type" value="Genomic_DNA"/>
</dbReference>
<dbReference type="InterPro" id="IPR013785">
    <property type="entry name" value="Aldolase_TIM"/>
</dbReference>
<keyword evidence="5 9" id="KW-0436">Ligase</keyword>
<evidence type="ECO:0000256" key="2">
    <source>
        <dbReference type="ARBA" id="ARBA00010897"/>
    </source>
</evidence>
<dbReference type="SUPFAM" id="SSF51690">
    <property type="entry name" value="Nicotinate/Quinolinate PRTase C-terminal domain-like"/>
    <property type="match status" value="1"/>
</dbReference>
<dbReference type="OrthoDB" id="9770610at2"/>
<dbReference type="InterPro" id="IPR006405">
    <property type="entry name" value="Nic_PRibTrfase_pncB"/>
</dbReference>
<name>A0A1T4K1C2_9FUSO</name>
<proteinExistence type="inferred from homology"/>
<dbReference type="STRING" id="180163.SAMN02745174_00240"/>
<reference evidence="12 13" key="1">
    <citation type="submission" date="2017-02" db="EMBL/GenBank/DDBJ databases">
        <authorList>
            <person name="Peterson S.W."/>
        </authorList>
    </citation>
    <scope>NUCLEOTIDE SEQUENCE [LARGE SCALE GENOMIC DNA]</scope>
    <source>
        <strain evidence="12 13">ATCC 700028</strain>
    </source>
</reference>
<evidence type="ECO:0000256" key="3">
    <source>
        <dbReference type="ARBA" id="ARBA00013236"/>
    </source>
</evidence>
<comment type="similarity">
    <text evidence="2 9">Belongs to the NAPRTase family.</text>
</comment>
<evidence type="ECO:0000256" key="8">
    <source>
        <dbReference type="ARBA" id="ARBA00048668"/>
    </source>
</evidence>
<dbReference type="InterPro" id="IPR041619">
    <property type="entry name" value="NAPRTase_C"/>
</dbReference>
<keyword evidence="7 9" id="KW-0808">Transferase</keyword>
<evidence type="ECO:0000256" key="9">
    <source>
        <dbReference type="RuleBase" id="RU365100"/>
    </source>
</evidence>
<evidence type="ECO:0000313" key="13">
    <source>
        <dbReference type="Proteomes" id="UP000191153"/>
    </source>
</evidence>
<keyword evidence="13" id="KW-1185">Reference proteome</keyword>
<keyword evidence="6 9" id="KW-0662">Pyridine nucleotide biosynthesis</keyword>
<dbReference type="FunFam" id="3.20.20.70:FF:000076">
    <property type="entry name" value="Nicotinate phosphoribosyltransferase"/>
    <property type="match status" value="1"/>
</dbReference>
<protein>
    <recommendedName>
        <fullName evidence="3 9">Nicotinate phosphoribosyltransferase</fullName>
        <ecNumber evidence="3 9">6.3.4.21</ecNumber>
    </recommendedName>
</protein>
<feature type="domain" description="Nicotinate phosphoribosyltransferase N-terminal" evidence="10">
    <location>
        <begin position="15"/>
        <end position="138"/>
    </location>
</feature>
<dbReference type="Pfam" id="PF17956">
    <property type="entry name" value="NAPRTase_C"/>
    <property type="match status" value="1"/>
</dbReference>